<accession>A0A059AT78</accession>
<dbReference type="Gramene" id="KCW56924">
    <property type="protein sequence ID" value="KCW56924"/>
    <property type="gene ID" value="EUGRSUZ_I02604"/>
</dbReference>
<evidence type="ECO:0000256" key="1">
    <source>
        <dbReference type="SAM" id="MobiDB-lite"/>
    </source>
</evidence>
<dbReference type="EMBL" id="KK198761">
    <property type="protein sequence ID" value="KCW56924.1"/>
    <property type="molecule type" value="Genomic_DNA"/>
</dbReference>
<sequence>MVGGEIQRNSRIDHSSISESSSSELLSTSSRLFPSSSSSPLLVTASPTLSSEPEPPPPPPKQPSPSTPLEPSLLARVLLNLRLHDLNRSSNALRRDSWLATIRRSDSITSQSYCCFCSASRRSWLAAISIALFSLCSRSIRDMASSAADAAAIRSFSSSFVAAIALRLSIFTIFLSARTSNTSSSRQEHSLSSSSSSASSSSSSTSLLALPALPLTSALPVTDSCDSGESRAFRAFKSTRFRETSSESPNFGKALSPNRAISTRATAARTWREHCWIAETPSSPPPPPTLPPLSSLSSDAHCDAESLIRRRWENRLSKSRRKHAVTKRERGPRSRMWSPERLRLPWRRRSPPWRAGEAFSEIIAKIKAGGWGSSVVNAKERIDCDGISTWF</sequence>
<dbReference type="AlphaFoldDB" id="A0A059AT78"/>
<organism evidence="2">
    <name type="scientific">Eucalyptus grandis</name>
    <name type="common">Flooded gum</name>
    <dbReference type="NCBI Taxonomy" id="71139"/>
    <lineage>
        <taxon>Eukaryota</taxon>
        <taxon>Viridiplantae</taxon>
        <taxon>Streptophyta</taxon>
        <taxon>Embryophyta</taxon>
        <taxon>Tracheophyta</taxon>
        <taxon>Spermatophyta</taxon>
        <taxon>Magnoliopsida</taxon>
        <taxon>eudicotyledons</taxon>
        <taxon>Gunneridae</taxon>
        <taxon>Pentapetalae</taxon>
        <taxon>rosids</taxon>
        <taxon>malvids</taxon>
        <taxon>Myrtales</taxon>
        <taxon>Myrtaceae</taxon>
        <taxon>Myrtoideae</taxon>
        <taxon>Eucalypteae</taxon>
        <taxon>Eucalyptus</taxon>
    </lineage>
</organism>
<dbReference type="InParanoid" id="A0A059AT78"/>
<feature type="compositionally biased region" description="Pro residues" evidence="1">
    <location>
        <begin position="53"/>
        <end position="68"/>
    </location>
</feature>
<evidence type="ECO:0000313" key="2">
    <source>
        <dbReference type="EMBL" id="KCW56924.1"/>
    </source>
</evidence>
<feature type="region of interest" description="Disordered" evidence="1">
    <location>
        <begin position="184"/>
        <end position="203"/>
    </location>
</feature>
<proteinExistence type="predicted"/>
<gene>
    <name evidence="2" type="ORF">EUGRSUZ_I02604</name>
</gene>
<protein>
    <submittedName>
        <fullName evidence="2">Uncharacterized protein</fullName>
    </submittedName>
</protein>
<feature type="region of interest" description="Disordered" evidence="1">
    <location>
        <begin position="1"/>
        <end position="68"/>
    </location>
</feature>
<name>A0A059AT78_EUCGR</name>
<reference evidence="2" key="1">
    <citation type="submission" date="2013-07" db="EMBL/GenBank/DDBJ databases">
        <title>The genome of Eucalyptus grandis.</title>
        <authorList>
            <person name="Schmutz J."/>
            <person name="Hayes R."/>
            <person name="Myburg A."/>
            <person name="Tuskan G."/>
            <person name="Grattapaglia D."/>
            <person name="Rokhsar D.S."/>
        </authorList>
    </citation>
    <scope>NUCLEOTIDE SEQUENCE</scope>
    <source>
        <tissue evidence="2">Leaf extractions</tissue>
    </source>
</reference>
<feature type="compositionally biased region" description="Low complexity" evidence="1">
    <location>
        <begin position="190"/>
        <end position="203"/>
    </location>
</feature>
<feature type="compositionally biased region" description="Low complexity" evidence="1">
    <location>
        <begin position="17"/>
        <end position="52"/>
    </location>
</feature>